<gene>
    <name evidence="2" type="ORF">ACFQE1_10220</name>
</gene>
<evidence type="ECO:0000313" key="3">
    <source>
        <dbReference type="Proteomes" id="UP001596328"/>
    </source>
</evidence>
<dbReference type="InterPro" id="IPR036873">
    <property type="entry name" value="Rhodanese-like_dom_sf"/>
</dbReference>
<protein>
    <submittedName>
        <fullName evidence="2">Rhodanese-like domain-containing protein</fullName>
    </submittedName>
</protein>
<dbReference type="EMBL" id="JBHSWU010000267">
    <property type="protein sequence ID" value="MFC6724742.1"/>
    <property type="molecule type" value="Genomic_DNA"/>
</dbReference>
<dbReference type="Proteomes" id="UP001596328">
    <property type="component" value="Unassembled WGS sequence"/>
</dbReference>
<dbReference type="CDD" id="cd00158">
    <property type="entry name" value="RHOD"/>
    <property type="match status" value="1"/>
</dbReference>
<dbReference type="PROSITE" id="PS50206">
    <property type="entry name" value="RHODANESE_3"/>
    <property type="match status" value="1"/>
</dbReference>
<dbReference type="AlphaFoldDB" id="A0ABD5RZQ8"/>
<organism evidence="2 3">
    <name type="scientific">Halobium palmae</name>
    <dbReference type="NCBI Taxonomy" id="1776492"/>
    <lineage>
        <taxon>Archaea</taxon>
        <taxon>Methanobacteriati</taxon>
        <taxon>Methanobacteriota</taxon>
        <taxon>Stenosarchaea group</taxon>
        <taxon>Halobacteria</taxon>
        <taxon>Halobacteriales</taxon>
        <taxon>Haloferacaceae</taxon>
        <taxon>Halobium</taxon>
    </lineage>
</organism>
<evidence type="ECO:0000313" key="2">
    <source>
        <dbReference type="EMBL" id="MFC6724742.1"/>
    </source>
</evidence>
<dbReference type="InterPro" id="IPR001763">
    <property type="entry name" value="Rhodanese-like_dom"/>
</dbReference>
<dbReference type="Pfam" id="PF00581">
    <property type="entry name" value="Rhodanese"/>
    <property type="match status" value="1"/>
</dbReference>
<feature type="domain" description="Rhodanese" evidence="1">
    <location>
        <begin position="16"/>
        <end position="113"/>
    </location>
</feature>
<proteinExistence type="predicted"/>
<reference evidence="2 3" key="1">
    <citation type="journal article" date="2019" name="Int. J. Syst. Evol. Microbiol.">
        <title>The Global Catalogue of Microorganisms (GCM) 10K type strain sequencing project: providing services to taxonomists for standard genome sequencing and annotation.</title>
        <authorList>
            <consortium name="The Broad Institute Genomics Platform"/>
            <consortium name="The Broad Institute Genome Sequencing Center for Infectious Disease"/>
            <person name="Wu L."/>
            <person name="Ma J."/>
        </authorList>
    </citation>
    <scope>NUCLEOTIDE SEQUENCE [LARGE SCALE GENOMIC DNA]</scope>
    <source>
        <strain evidence="2 3">NBRC 111368</strain>
    </source>
</reference>
<sequence length="139" mass="15357">MVDTITAERLSALQDGDDDYALVDTRPREDYEAWHVSGAVNYPYNPDDEPDEEDVAELRDLLDGHDRVVTICAKGISSHDFAELLAERGVADEVTVVDDGMEGWSRVYDVARVPLDADDVVVSQVQRRAKGCLGYVVGD</sequence>
<dbReference type="Gene3D" id="3.40.250.10">
    <property type="entry name" value="Rhodanese-like domain"/>
    <property type="match status" value="1"/>
</dbReference>
<dbReference type="SUPFAM" id="SSF52821">
    <property type="entry name" value="Rhodanese/Cell cycle control phosphatase"/>
    <property type="match status" value="1"/>
</dbReference>
<keyword evidence="3" id="KW-1185">Reference proteome</keyword>
<accession>A0ABD5RZQ8</accession>
<comment type="caution">
    <text evidence="2">The sequence shown here is derived from an EMBL/GenBank/DDBJ whole genome shotgun (WGS) entry which is preliminary data.</text>
</comment>
<evidence type="ECO:0000259" key="1">
    <source>
        <dbReference type="PROSITE" id="PS50206"/>
    </source>
</evidence>
<name>A0ABD5RZQ8_9EURY</name>
<dbReference type="SMART" id="SM00450">
    <property type="entry name" value="RHOD"/>
    <property type="match status" value="1"/>
</dbReference>
<feature type="non-terminal residue" evidence="2">
    <location>
        <position position="139"/>
    </location>
</feature>